<comment type="caution">
    <text evidence="7">The sequence shown here is derived from an EMBL/GenBank/DDBJ whole genome shotgun (WGS) entry which is preliminary data.</text>
</comment>
<evidence type="ECO:0000256" key="2">
    <source>
        <dbReference type="ARBA" id="ARBA00008900"/>
    </source>
</evidence>
<organism evidence="7 8">
    <name type="scientific">Lactiplantibacillus fabifermentans DSM 21115</name>
    <dbReference type="NCBI Taxonomy" id="1413187"/>
    <lineage>
        <taxon>Bacteria</taxon>
        <taxon>Bacillati</taxon>
        <taxon>Bacillota</taxon>
        <taxon>Bacilli</taxon>
        <taxon>Lactobacillales</taxon>
        <taxon>Lactobacillaceae</taxon>
        <taxon>Lactiplantibacillus</taxon>
    </lineage>
</organism>
<dbReference type="EMBL" id="AYGX02000148">
    <property type="protein sequence ID" value="KRO25401.1"/>
    <property type="molecule type" value="Genomic_DNA"/>
</dbReference>
<evidence type="ECO:0000313" key="7">
    <source>
        <dbReference type="EMBL" id="KRO25401.1"/>
    </source>
</evidence>
<comment type="pathway">
    <text evidence="1">Purine metabolism; 7-cyano-7-deazaguanine biosynthesis.</text>
</comment>
<gene>
    <name evidence="7" type="ORF">DY78_GL001248</name>
</gene>
<comment type="similarity">
    <text evidence="2">Belongs to the PTPS family. QueD subfamily.</text>
</comment>
<dbReference type="InterPro" id="IPR038418">
    <property type="entry name" value="6-PTP_synth/QueD_sf"/>
</dbReference>
<keyword evidence="8" id="KW-1185">Reference proteome</keyword>
<evidence type="ECO:0000256" key="4">
    <source>
        <dbReference type="ARBA" id="ARBA00018141"/>
    </source>
</evidence>
<dbReference type="AlphaFoldDB" id="A0A0R2NHX4"/>
<dbReference type="InterPro" id="IPR007115">
    <property type="entry name" value="6-PTP_synth/QueD"/>
</dbReference>
<comment type="catalytic activity">
    <reaction evidence="6">
        <text>7,8-dihydroneopterin 3'-triphosphate + H2O = 6-carboxy-5,6,7,8-tetrahydropterin + triphosphate + acetaldehyde + 2 H(+)</text>
        <dbReference type="Rhea" id="RHEA:27966"/>
        <dbReference type="ChEBI" id="CHEBI:15343"/>
        <dbReference type="ChEBI" id="CHEBI:15377"/>
        <dbReference type="ChEBI" id="CHEBI:15378"/>
        <dbReference type="ChEBI" id="CHEBI:18036"/>
        <dbReference type="ChEBI" id="CHEBI:58462"/>
        <dbReference type="ChEBI" id="CHEBI:61032"/>
        <dbReference type="EC" id="4.1.2.50"/>
    </reaction>
</comment>
<dbReference type="Proteomes" id="UP000050920">
    <property type="component" value="Unassembled WGS sequence"/>
</dbReference>
<protein>
    <recommendedName>
        <fullName evidence="4">6-carboxy-5,6,7,8-tetrahydropterin synthase</fullName>
        <ecNumber evidence="3">4.1.2.50</ecNumber>
    </recommendedName>
    <alternativeName>
        <fullName evidence="5">Queuosine biosynthesis protein QueD</fullName>
    </alternativeName>
</protein>
<dbReference type="EC" id="4.1.2.50" evidence="3"/>
<dbReference type="NCBIfam" id="TIGR03112">
    <property type="entry name" value="6_pyr_pter_rel"/>
    <property type="match status" value="1"/>
</dbReference>
<dbReference type="UniPathway" id="UPA00391"/>
<evidence type="ECO:0000256" key="5">
    <source>
        <dbReference type="ARBA" id="ARBA00031449"/>
    </source>
</evidence>
<accession>A0A0R2NHX4</accession>
<dbReference type="SUPFAM" id="SSF55620">
    <property type="entry name" value="Tetrahydrobiopterin biosynthesis enzymes-like"/>
    <property type="match status" value="1"/>
</dbReference>
<evidence type="ECO:0000256" key="6">
    <source>
        <dbReference type="ARBA" id="ARBA00048807"/>
    </source>
</evidence>
<dbReference type="Pfam" id="PF01242">
    <property type="entry name" value="PTPS"/>
    <property type="match status" value="1"/>
</dbReference>
<proteinExistence type="inferred from homology"/>
<dbReference type="Gene3D" id="3.30.479.10">
    <property type="entry name" value="6-pyruvoyl tetrahydropterin synthase/QueD"/>
    <property type="match status" value="1"/>
</dbReference>
<dbReference type="InterPro" id="IPR017543">
    <property type="entry name" value="6-PTP_synth-rel_bac"/>
</dbReference>
<evidence type="ECO:0000256" key="1">
    <source>
        <dbReference type="ARBA" id="ARBA00005061"/>
    </source>
</evidence>
<dbReference type="GO" id="GO:0070497">
    <property type="term" value="F:6-carboxytetrahydropterin synthase activity"/>
    <property type="evidence" value="ECO:0007669"/>
    <property type="project" value="UniProtKB-EC"/>
</dbReference>
<reference evidence="7 8" key="1">
    <citation type="journal article" date="2015" name="Genome Announc.">
        <title>Expanding the biotechnology potential of lactobacilli through comparative genomics of 213 strains and associated genera.</title>
        <authorList>
            <person name="Sun Z."/>
            <person name="Harris H.M."/>
            <person name="McCann A."/>
            <person name="Guo C."/>
            <person name="Argimon S."/>
            <person name="Zhang W."/>
            <person name="Yang X."/>
            <person name="Jeffery I.B."/>
            <person name="Cooney J.C."/>
            <person name="Kagawa T.F."/>
            <person name="Liu W."/>
            <person name="Song Y."/>
            <person name="Salvetti E."/>
            <person name="Wrobel A."/>
            <person name="Rasinkangas P."/>
            <person name="Parkhill J."/>
            <person name="Rea M.C."/>
            <person name="O'Sullivan O."/>
            <person name="Ritari J."/>
            <person name="Douillard F.P."/>
            <person name="Paul Ross R."/>
            <person name="Yang R."/>
            <person name="Briner A.E."/>
            <person name="Felis G.E."/>
            <person name="de Vos W.M."/>
            <person name="Barrangou R."/>
            <person name="Klaenhammer T.R."/>
            <person name="Caufield P.W."/>
            <person name="Cui Y."/>
            <person name="Zhang H."/>
            <person name="O'Toole P.W."/>
        </authorList>
    </citation>
    <scope>NUCLEOTIDE SEQUENCE [LARGE SCALE GENOMIC DNA]</scope>
    <source>
        <strain evidence="7 8">DSM 21115</strain>
    </source>
</reference>
<name>A0A0R2NHX4_9LACO</name>
<evidence type="ECO:0000256" key="3">
    <source>
        <dbReference type="ARBA" id="ARBA00012982"/>
    </source>
</evidence>
<sequence length="89" mass="10179">MISEIQLDQEQLIPFNDIEALINSVFEPYTNQYLNEVPPFDQTNPTLENITKLVFKKLSAVMAANQSRLVRLEVGESPTRFYCISLKGD</sequence>
<evidence type="ECO:0000313" key="8">
    <source>
        <dbReference type="Proteomes" id="UP000050920"/>
    </source>
</evidence>